<protein>
    <submittedName>
        <fullName evidence="1">Uncharacterized protein</fullName>
    </submittedName>
</protein>
<dbReference type="EMBL" id="BOMM01000040">
    <property type="protein sequence ID" value="GIE12727.1"/>
    <property type="molecule type" value="Genomic_DNA"/>
</dbReference>
<proteinExistence type="predicted"/>
<dbReference type="RefSeq" id="WP_203819181.1">
    <property type="nucleotide sequence ID" value="NZ_BAAABP010000022.1"/>
</dbReference>
<reference evidence="1" key="1">
    <citation type="submission" date="2021-01" db="EMBL/GenBank/DDBJ databases">
        <title>Whole genome shotgun sequence of Actinoplanes ferrugineus NBRC 15555.</title>
        <authorList>
            <person name="Komaki H."/>
            <person name="Tamura T."/>
        </authorList>
    </citation>
    <scope>NUCLEOTIDE SEQUENCE</scope>
    <source>
        <strain evidence="1">NBRC 15555</strain>
    </source>
</reference>
<dbReference type="AlphaFoldDB" id="A0A919J3K7"/>
<sequence length="126" mass="13883">MESNLEEAINEWHTSVNAGDLQRSMHAVGDPIIVLGPRGAGPITPVQFADWVEHSGIRLVPRSWHPVSERLMVVEEDATWPDSRTPTRVATVFRVAGAKVTAALRLPDLRSALELAYICREMAASE</sequence>
<keyword evidence="2" id="KW-1185">Reference proteome</keyword>
<dbReference type="InterPro" id="IPR032710">
    <property type="entry name" value="NTF2-like_dom_sf"/>
</dbReference>
<dbReference type="SUPFAM" id="SSF54427">
    <property type="entry name" value="NTF2-like"/>
    <property type="match status" value="1"/>
</dbReference>
<organism evidence="1 2">
    <name type="scientific">Paractinoplanes ferrugineus</name>
    <dbReference type="NCBI Taxonomy" id="113564"/>
    <lineage>
        <taxon>Bacteria</taxon>
        <taxon>Bacillati</taxon>
        <taxon>Actinomycetota</taxon>
        <taxon>Actinomycetes</taxon>
        <taxon>Micromonosporales</taxon>
        <taxon>Micromonosporaceae</taxon>
        <taxon>Paractinoplanes</taxon>
    </lineage>
</organism>
<evidence type="ECO:0000313" key="2">
    <source>
        <dbReference type="Proteomes" id="UP000598174"/>
    </source>
</evidence>
<dbReference type="Proteomes" id="UP000598174">
    <property type="component" value="Unassembled WGS sequence"/>
</dbReference>
<name>A0A919J3K7_9ACTN</name>
<accession>A0A919J3K7</accession>
<comment type="caution">
    <text evidence="1">The sequence shown here is derived from an EMBL/GenBank/DDBJ whole genome shotgun (WGS) entry which is preliminary data.</text>
</comment>
<gene>
    <name evidence="1" type="ORF">Afe05nite_45670</name>
</gene>
<evidence type="ECO:0000313" key="1">
    <source>
        <dbReference type="EMBL" id="GIE12727.1"/>
    </source>
</evidence>